<sequence length="545" mass="60581">MGLSNWWYYTGTITKAMTIVGMAAIVILALVIAGAHYRPLQSIPRALGLVQTQTVYVPINHTVYVNQTIVVTKYINQTVPVYINRTVTVYVNKTVYVPIGNAPLGDVLGTGTCHLYSLIFSNGTIWTLGYWLPPNQLWSVVLRNNTIFEWEASSGTKAGEQLMTSVSFFIMVLGQSGLLGEIGIPMLTNVPNIPQANWIYMIYLGDWIGYGPVVSNSLWIINSSIIMGWRATSLGQPTIPLANETIEVILIPPPPPGQAVPSLKYLVSLYRFRRDSRTFEPVNSILEGCVFDTQLIKYTRPEGAAHQQAEHTFKGPLRLSIELTPSLLREFMEIVNAGANPAFNTSVDTMYEPPYALITGGNGVIAYCDMTVRIETEKDKPGSIILSSDDVGDIVRKVGYVGYITLSVPMPIPQVSISVKSLADAVNNLLLAKQALERLDYIQVIKVCRNVIYNDITEVKKQQRVIRGEVRELIMRRFGGDTGKFYEDILEKVEKMIRSAADYVSRFIHEELDQVLMNTSSADAEYAYRTTLTIVKYLADLVGVG</sequence>
<evidence type="ECO:0000313" key="2">
    <source>
        <dbReference type="EMBL" id="ADY01231.1"/>
    </source>
</evidence>
<name>F0QXR8_VULM7</name>
<reference evidence="2 3" key="1">
    <citation type="journal article" date="2011" name="J. Bacteriol.">
        <title>Complete genome sequence of 'Vulcanisaeta moutnovskia' strain 768-28, a novel member of the hyperthermophilic crenarchaeal genus vulcanisaeta.</title>
        <authorList>
            <person name="Gumerov V.M."/>
            <person name="Mardanov A.V."/>
            <person name="Beletsky A.V."/>
            <person name="Prokofeva M.I."/>
            <person name="Bonch-Osmolovskaya E.A."/>
            <person name="Ravin N.V."/>
            <person name="Skryabin K.G."/>
        </authorList>
    </citation>
    <scope>NUCLEOTIDE SEQUENCE [LARGE SCALE GENOMIC DNA]</scope>
    <source>
        <strain evidence="2 3">768-28</strain>
    </source>
</reference>
<dbReference type="GeneID" id="10288676"/>
<keyword evidence="1" id="KW-0472">Membrane</keyword>
<dbReference type="Proteomes" id="UP000007485">
    <property type="component" value="Chromosome"/>
</dbReference>
<keyword evidence="1" id="KW-1133">Transmembrane helix</keyword>
<protein>
    <submittedName>
        <fullName evidence="2">Uncharacterized protein</fullName>
    </submittedName>
</protein>
<feature type="transmembrane region" description="Helical" evidence="1">
    <location>
        <begin position="6"/>
        <end position="35"/>
    </location>
</feature>
<dbReference type="HOGENOM" id="CLU_499346_0_0_2"/>
<gene>
    <name evidence="2" type="ordered locus">VMUT_1024</name>
</gene>
<dbReference type="AlphaFoldDB" id="F0QXR8"/>
<dbReference type="RefSeq" id="WP_013604393.1">
    <property type="nucleotide sequence ID" value="NC_015151.1"/>
</dbReference>
<accession>F0QXR8</accession>
<dbReference type="OrthoDB" id="383994at2157"/>
<dbReference type="eggNOG" id="arCOG07181">
    <property type="taxonomic scope" value="Archaea"/>
</dbReference>
<organism evidence="2 3">
    <name type="scientific">Vulcanisaeta moutnovskia (strain 768-28)</name>
    <dbReference type="NCBI Taxonomy" id="985053"/>
    <lineage>
        <taxon>Archaea</taxon>
        <taxon>Thermoproteota</taxon>
        <taxon>Thermoprotei</taxon>
        <taxon>Thermoproteales</taxon>
        <taxon>Thermoproteaceae</taxon>
        <taxon>Vulcanisaeta</taxon>
    </lineage>
</organism>
<keyword evidence="1" id="KW-0812">Transmembrane</keyword>
<evidence type="ECO:0000313" key="3">
    <source>
        <dbReference type="Proteomes" id="UP000007485"/>
    </source>
</evidence>
<dbReference type="EMBL" id="CP002529">
    <property type="protein sequence ID" value="ADY01231.1"/>
    <property type="molecule type" value="Genomic_DNA"/>
</dbReference>
<dbReference type="KEGG" id="vmo:VMUT_1024"/>
<proteinExistence type="predicted"/>
<evidence type="ECO:0000256" key="1">
    <source>
        <dbReference type="SAM" id="Phobius"/>
    </source>
</evidence>
<keyword evidence="3" id="KW-1185">Reference proteome</keyword>